<dbReference type="PANTHER" id="PTHR15889:SF2">
    <property type="entry name" value="LARGE RIBOSOMAL SUBUNIT PROTEIN ML37"/>
    <property type="match status" value="1"/>
</dbReference>
<dbReference type="GO" id="GO:0005739">
    <property type="term" value="C:mitochondrion"/>
    <property type="evidence" value="ECO:0007669"/>
    <property type="project" value="TreeGrafter"/>
</dbReference>
<dbReference type="EMBL" id="SEYY01000161">
    <property type="protein sequence ID" value="KAB7507890.1"/>
    <property type="molecule type" value="Genomic_DNA"/>
</dbReference>
<reference evidence="1 2" key="1">
    <citation type="journal article" date="2019" name="PLoS Biol.">
        <title>Sex chromosomes control vertical transmission of feminizing Wolbachia symbionts in an isopod.</title>
        <authorList>
            <person name="Becking T."/>
            <person name="Chebbi M.A."/>
            <person name="Giraud I."/>
            <person name="Moumen B."/>
            <person name="Laverre T."/>
            <person name="Caubet Y."/>
            <person name="Peccoud J."/>
            <person name="Gilbert C."/>
            <person name="Cordaux R."/>
        </authorList>
    </citation>
    <scope>NUCLEOTIDE SEQUENCE [LARGE SCALE GENOMIC DNA]</scope>
    <source>
        <strain evidence="1">ANa2</strain>
        <tissue evidence="1">Whole body excluding digestive tract and cuticle</tissue>
    </source>
</reference>
<proteinExistence type="predicted"/>
<dbReference type="Proteomes" id="UP000326759">
    <property type="component" value="Unassembled WGS sequence"/>
</dbReference>
<feature type="non-terminal residue" evidence="1">
    <location>
        <position position="184"/>
    </location>
</feature>
<dbReference type="OrthoDB" id="5835618at2759"/>
<evidence type="ECO:0000313" key="2">
    <source>
        <dbReference type="Proteomes" id="UP000326759"/>
    </source>
</evidence>
<dbReference type="InterPro" id="IPR052482">
    <property type="entry name" value="mtLSU_mL37"/>
</dbReference>
<comment type="caution">
    <text evidence="1">The sequence shown here is derived from an EMBL/GenBank/DDBJ whole genome shotgun (WGS) entry which is preliminary data.</text>
</comment>
<evidence type="ECO:0000313" key="1">
    <source>
        <dbReference type="EMBL" id="KAB7507890.1"/>
    </source>
</evidence>
<accession>A0A5N5TNY9</accession>
<dbReference type="PANTHER" id="PTHR15889">
    <property type="entry name" value="MITOCHONDRIAL RIBOSOMAL PROTEIN L37"/>
    <property type="match status" value="1"/>
</dbReference>
<dbReference type="AlphaFoldDB" id="A0A5N5TNY9"/>
<protein>
    <submittedName>
        <fullName evidence="1">Uncharacterized protein</fullName>
    </submittedName>
</protein>
<sequence length="184" mass="20929">MKNTFSPVASLPQSQLITKAIVFDSYPDAVSKKIEDCTAEEENLCRKIVLKANLLDAKQKKLPKMLDSINLPGYKSPRQYSITENKKIDSTIQHMLLTLNLKNSKETMNIFHLMPSKVSFHHPDGIVQMDHYCNFMTGSKEPLEPIVGNDEVPTFDDSKLPNLYPLSSLVHTNPTNNYELKDEY</sequence>
<organism evidence="1 2">
    <name type="scientific">Armadillidium nasatum</name>
    <dbReference type="NCBI Taxonomy" id="96803"/>
    <lineage>
        <taxon>Eukaryota</taxon>
        <taxon>Metazoa</taxon>
        <taxon>Ecdysozoa</taxon>
        <taxon>Arthropoda</taxon>
        <taxon>Crustacea</taxon>
        <taxon>Multicrustacea</taxon>
        <taxon>Malacostraca</taxon>
        <taxon>Eumalacostraca</taxon>
        <taxon>Peracarida</taxon>
        <taxon>Isopoda</taxon>
        <taxon>Oniscidea</taxon>
        <taxon>Crinocheta</taxon>
        <taxon>Armadillidiidae</taxon>
        <taxon>Armadillidium</taxon>
    </lineage>
</organism>
<gene>
    <name evidence="1" type="ORF">Anas_09318</name>
</gene>
<name>A0A5N5TNY9_9CRUS</name>
<keyword evidence="2" id="KW-1185">Reference proteome</keyword>